<dbReference type="Gramene" id="Pp3c5_7050V3.1">
    <property type="protein sequence ID" value="Pp3c5_7050V3.1"/>
    <property type="gene ID" value="Pp3c5_7050"/>
</dbReference>
<organism evidence="1">
    <name type="scientific">Physcomitrium patens</name>
    <name type="common">Spreading-leaved earth moss</name>
    <name type="synonym">Physcomitrella patens</name>
    <dbReference type="NCBI Taxonomy" id="3218"/>
    <lineage>
        <taxon>Eukaryota</taxon>
        <taxon>Viridiplantae</taxon>
        <taxon>Streptophyta</taxon>
        <taxon>Embryophyta</taxon>
        <taxon>Bryophyta</taxon>
        <taxon>Bryophytina</taxon>
        <taxon>Bryopsida</taxon>
        <taxon>Funariidae</taxon>
        <taxon>Funariales</taxon>
        <taxon>Funariaceae</taxon>
        <taxon>Physcomitrium</taxon>
    </lineage>
</organism>
<dbReference type="PaxDb" id="3218-PP1S186_19V6.1"/>
<dbReference type="AlphaFoldDB" id="A0A2K1KIT2"/>
<proteinExistence type="predicted"/>
<reference evidence="2" key="3">
    <citation type="submission" date="2020-12" db="UniProtKB">
        <authorList>
            <consortium name="EnsemblPlants"/>
        </authorList>
    </citation>
    <scope>IDENTIFICATION</scope>
</reference>
<protein>
    <submittedName>
        <fullName evidence="1 2">Uncharacterized protein</fullName>
    </submittedName>
</protein>
<dbReference type="EnsemblPlants" id="Pp3c5_7050V3.1">
    <property type="protein sequence ID" value="Pp3c5_7050V3.1"/>
    <property type="gene ID" value="Pp3c5_7050"/>
</dbReference>
<dbReference type="InParanoid" id="A0A2K1KIT2"/>
<dbReference type="Proteomes" id="UP000006727">
    <property type="component" value="Chromosome 5"/>
</dbReference>
<evidence type="ECO:0000313" key="2">
    <source>
        <dbReference type="EnsemblPlants" id="Pp3c5_7050V3.1"/>
    </source>
</evidence>
<reference evidence="1 3" key="2">
    <citation type="journal article" date="2018" name="Plant J.">
        <title>The Physcomitrella patens chromosome-scale assembly reveals moss genome structure and evolution.</title>
        <authorList>
            <person name="Lang D."/>
            <person name="Ullrich K.K."/>
            <person name="Murat F."/>
            <person name="Fuchs J."/>
            <person name="Jenkins J."/>
            <person name="Haas F.B."/>
            <person name="Piednoel M."/>
            <person name="Gundlach H."/>
            <person name="Van Bel M."/>
            <person name="Meyberg R."/>
            <person name="Vives C."/>
            <person name="Morata J."/>
            <person name="Symeonidi A."/>
            <person name="Hiss M."/>
            <person name="Muchero W."/>
            <person name="Kamisugi Y."/>
            <person name="Saleh O."/>
            <person name="Blanc G."/>
            <person name="Decker E.L."/>
            <person name="van Gessel N."/>
            <person name="Grimwood J."/>
            <person name="Hayes R.D."/>
            <person name="Graham S.W."/>
            <person name="Gunter L.E."/>
            <person name="McDaniel S.F."/>
            <person name="Hoernstein S.N.W."/>
            <person name="Larsson A."/>
            <person name="Li F.W."/>
            <person name="Perroud P.F."/>
            <person name="Phillips J."/>
            <person name="Ranjan P."/>
            <person name="Rokshar D.S."/>
            <person name="Rothfels C.J."/>
            <person name="Schneider L."/>
            <person name="Shu S."/>
            <person name="Stevenson D.W."/>
            <person name="Thummler F."/>
            <person name="Tillich M."/>
            <person name="Villarreal Aguilar J.C."/>
            <person name="Widiez T."/>
            <person name="Wong G.K."/>
            <person name="Wymore A."/>
            <person name="Zhang Y."/>
            <person name="Zimmer A.D."/>
            <person name="Quatrano R.S."/>
            <person name="Mayer K.F.X."/>
            <person name="Goodstein D."/>
            <person name="Casacuberta J.M."/>
            <person name="Vandepoele K."/>
            <person name="Reski R."/>
            <person name="Cuming A.C."/>
            <person name="Tuskan G.A."/>
            <person name="Maumus F."/>
            <person name="Salse J."/>
            <person name="Schmutz J."/>
            <person name="Rensing S.A."/>
        </authorList>
    </citation>
    <scope>NUCLEOTIDE SEQUENCE [LARGE SCALE GENOMIC DNA]</scope>
    <source>
        <strain evidence="2 3">cv. Gransden 2004</strain>
    </source>
</reference>
<evidence type="ECO:0000313" key="1">
    <source>
        <dbReference type="EMBL" id="PNR53679.1"/>
    </source>
</evidence>
<reference evidence="1 3" key="1">
    <citation type="journal article" date="2008" name="Science">
        <title>The Physcomitrella genome reveals evolutionary insights into the conquest of land by plants.</title>
        <authorList>
            <person name="Rensing S."/>
            <person name="Lang D."/>
            <person name="Zimmer A."/>
            <person name="Terry A."/>
            <person name="Salamov A."/>
            <person name="Shapiro H."/>
            <person name="Nishiyama T."/>
            <person name="Perroud P.-F."/>
            <person name="Lindquist E."/>
            <person name="Kamisugi Y."/>
            <person name="Tanahashi T."/>
            <person name="Sakakibara K."/>
            <person name="Fujita T."/>
            <person name="Oishi K."/>
            <person name="Shin-I T."/>
            <person name="Kuroki Y."/>
            <person name="Toyoda A."/>
            <person name="Suzuki Y."/>
            <person name="Hashimoto A."/>
            <person name="Yamaguchi K."/>
            <person name="Sugano A."/>
            <person name="Kohara Y."/>
            <person name="Fujiyama A."/>
            <person name="Anterola A."/>
            <person name="Aoki S."/>
            <person name="Ashton N."/>
            <person name="Barbazuk W.B."/>
            <person name="Barker E."/>
            <person name="Bennetzen J."/>
            <person name="Bezanilla M."/>
            <person name="Blankenship R."/>
            <person name="Cho S.H."/>
            <person name="Dutcher S."/>
            <person name="Estelle M."/>
            <person name="Fawcett J.A."/>
            <person name="Gundlach H."/>
            <person name="Hanada K."/>
            <person name="Heyl A."/>
            <person name="Hicks K.A."/>
            <person name="Hugh J."/>
            <person name="Lohr M."/>
            <person name="Mayer K."/>
            <person name="Melkozernov A."/>
            <person name="Murata T."/>
            <person name="Nelson D."/>
            <person name="Pils B."/>
            <person name="Prigge M."/>
            <person name="Reiss B."/>
            <person name="Renner T."/>
            <person name="Rombauts S."/>
            <person name="Rushton P."/>
            <person name="Sanderfoot A."/>
            <person name="Schween G."/>
            <person name="Shiu S.-H."/>
            <person name="Stueber K."/>
            <person name="Theodoulou F.L."/>
            <person name="Tu H."/>
            <person name="Van de Peer Y."/>
            <person name="Verrier P.J."/>
            <person name="Waters E."/>
            <person name="Wood A."/>
            <person name="Yang L."/>
            <person name="Cove D."/>
            <person name="Cuming A."/>
            <person name="Hasebe M."/>
            <person name="Lucas S."/>
            <person name="Mishler D.B."/>
            <person name="Reski R."/>
            <person name="Grigoriev I."/>
            <person name="Quatrano R.S."/>
            <person name="Boore J.L."/>
        </authorList>
    </citation>
    <scope>NUCLEOTIDE SEQUENCE [LARGE SCALE GENOMIC DNA]</scope>
    <source>
        <strain evidence="2 3">cv. Gransden 2004</strain>
    </source>
</reference>
<name>A0A2K1KIT2_PHYPA</name>
<keyword evidence="3" id="KW-1185">Reference proteome</keyword>
<accession>A0A2K1KIT2</accession>
<sequence>MQNESGALEFARRAKRLESPDSSEPGHVAFKLIFRTLPGKYLQWLLGVDKSAETLFSSVWMWTENARKALAARQRCESLTRKIACIQKDGIKVNLLRELNTIDTFLASAYIAFVLVEGAIFKAIFSEIYALPKDFFTVFPLDRSEKAELELKKRGNQHELFEFRMRMMYMQAVKGSCEMALDYANKLIEDIRGNYHEACKEYDDLFVRQERAVILRLMGKYEEALAEFEDL</sequence>
<dbReference type="EMBL" id="ABEU02000005">
    <property type="protein sequence ID" value="PNR53679.1"/>
    <property type="molecule type" value="Genomic_DNA"/>
</dbReference>
<evidence type="ECO:0000313" key="3">
    <source>
        <dbReference type="Proteomes" id="UP000006727"/>
    </source>
</evidence>
<gene>
    <name evidence="1" type="ORF">PHYPA_007354</name>
</gene>